<reference evidence="2 3" key="1">
    <citation type="submission" date="2018-11" db="EMBL/GenBank/DDBJ databases">
        <title>Genome assembly of Steccherinum ochraceum LE-BIN_3174, the white-rot fungus of the Steccherinaceae family (The Residual Polyporoid clade, Polyporales, Basidiomycota).</title>
        <authorList>
            <person name="Fedorova T.V."/>
            <person name="Glazunova O.A."/>
            <person name="Landesman E.O."/>
            <person name="Moiseenko K.V."/>
            <person name="Psurtseva N.V."/>
            <person name="Savinova O.S."/>
            <person name="Shakhova N.V."/>
            <person name="Tyazhelova T.V."/>
            <person name="Vasina D.V."/>
        </authorList>
    </citation>
    <scope>NUCLEOTIDE SEQUENCE [LARGE SCALE GENOMIC DNA]</scope>
    <source>
        <strain evidence="2 3">LE-BIN_3174</strain>
    </source>
</reference>
<accession>A0A4R0RK84</accession>
<dbReference type="EMBL" id="RWJN01000081">
    <property type="protein sequence ID" value="TCD67936.1"/>
    <property type="molecule type" value="Genomic_DNA"/>
</dbReference>
<comment type="caution">
    <text evidence="2">The sequence shown here is derived from an EMBL/GenBank/DDBJ whole genome shotgun (WGS) entry which is preliminary data.</text>
</comment>
<evidence type="ECO:0000259" key="1">
    <source>
        <dbReference type="Pfam" id="PF12680"/>
    </source>
</evidence>
<dbReference type="SUPFAM" id="SSF54427">
    <property type="entry name" value="NTF2-like"/>
    <property type="match status" value="1"/>
</dbReference>
<dbReference type="STRING" id="92696.A0A4R0RK84"/>
<gene>
    <name evidence="2" type="ORF">EIP91_011800</name>
</gene>
<protein>
    <recommendedName>
        <fullName evidence="1">SnoaL-like domain-containing protein</fullName>
    </recommendedName>
</protein>
<keyword evidence="3" id="KW-1185">Reference proteome</keyword>
<organism evidence="2 3">
    <name type="scientific">Steccherinum ochraceum</name>
    <dbReference type="NCBI Taxonomy" id="92696"/>
    <lineage>
        <taxon>Eukaryota</taxon>
        <taxon>Fungi</taxon>
        <taxon>Dikarya</taxon>
        <taxon>Basidiomycota</taxon>
        <taxon>Agaricomycotina</taxon>
        <taxon>Agaricomycetes</taxon>
        <taxon>Polyporales</taxon>
        <taxon>Steccherinaceae</taxon>
        <taxon>Steccherinum</taxon>
    </lineage>
</organism>
<dbReference type="Pfam" id="PF12680">
    <property type="entry name" value="SnoaL_2"/>
    <property type="match status" value="1"/>
</dbReference>
<dbReference type="Proteomes" id="UP000292702">
    <property type="component" value="Unassembled WGS sequence"/>
</dbReference>
<feature type="domain" description="SnoaL-like" evidence="1">
    <location>
        <begin position="41"/>
        <end position="136"/>
    </location>
</feature>
<dbReference type="InterPro" id="IPR037401">
    <property type="entry name" value="SnoaL-like"/>
</dbReference>
<dbReference type="AlphaFoldDB" id="A0A4R0RK84"/>
<dbReference type="InterPro" id="IPR032710">
    <property type="entry name" value="NTF2-like_dom_sf"/>
</dbReference>
<dbReference type="Gene3D" id="3.10.450.50">
    <property type="match status" value="1"/>
</dbReference>
<dbReference type="OrthoDB" id="3758478at2759"/>
<proteinExistence type="predicted"/>
<name>A0A4R0RK84_9APHY</name>
<evidence type="ECO:0000313" key="3">
    <source>
        <dbReference type="Proteomes" id="UP000292702"/>
    </source>
</evidence>
<evidence type="ECO:0000313" key="2">
    <source>
        <dbReference type="EMBL" id="TCD67936.1"/>
    </source>
</evidence>
<sequence>MLSESTYLRPPIVDMAPERALKFSTGVSPKPSPQAQPCYSWLDALAHVDVDGMAANLTDDYVHEMLPRDPTYPVLGDKKACVEFWTWLMPNFGKFIMTVDEVKEKPGEVVFQAASNTETLNGFNYRNRYTITFSVAQQPDGSYRLTHGSELFADTEQVALLRRDLGDL</sequence>